<dbReference type="eggNOG" id="COG2124">
    <property type="taxonomic scope" value="Bacteria"/>
</dbReference>
<sequence>MATAATDARAIAPVDVSREALYVENRWHEPFAQLRREMPVSWTPESPYGPYWSVVTHELVSKVELDTETFSSSWERGNITIADPAPETNLPNFIAADPPLHTAQRKVIQPAFAPSQMRIREQQVRERCAYLLDKVPVGETFDWVTEVSIPQTMGMLCIIFGMDPDAESEDLKRWSDFASGVGENSQTEEYRAEWLTQMHAMLARFDQLLDERRQAEPGDDLLSRMVHSEAMGNLLPMERLANLALLLVGGNDTTRNSASAIVRGFDMYPEQLDVLYGDASLIPNAAQEVIRWQSPVLHMRRTTTRDTELAGQHIPEGEKVVLWYISANRDEAVFEDADRFDVARANARRHLAFGHGIHRCVGARLAEIQIGTLIEEIVGRGWRIVPQGEPTRQASPFLRGFTSMPVKIERRG</sequence>
<protein>
    <submittedName>
        <fullName evidence="3">Cytochrome P450 family protein</fullName>
    </submittedName>
</protein>
<evidence type="ECO:0000313" key="4">
    <source>
        <dbReference type="Proteomes" id="UP000008808"/>
    </source>
</evidence>
<comment type="similarity">
    <text evidence="1 2">Belongs to the cytochrome P450 family.</text>
</comment>
<dbReference type="GO" id="GO:0020037">
    <property type="term" value="F:heme binding"/>
    <property type="evidence" value="ECO:0007669"/>
    <property type="project" value="InterPro"/>
</dbReference>
<evidence type="ECO:0000256" key="1">
    <source>
        <dbReference type="ARBA" id="ARBA00010617"/>
    </source>
</evidence>
<dbReference type="CDD" id="cd11033">
    <property type="entry name" value="CYP142-like"/>
    <property type="match status" value="1"/>
</dbReference>
<dbReference type="Pfam" id="PF00067">
    <property type="entry name" value="p450"/>
    <property type="match status" value="1"/>
</dbReference>
<name>Q2N8D6_ERYLH</name>
<dbReference type="InterPro" id="IPR017972">
    <property type="entry name" value="Cyt_P450_CS"/>
</dbReference>
<dbReference type="OrthoDB" id="5522954at2"/>
<dbReference type="GO" id="GO:0005506">
    <property type="term" value="F:iron ion binding"/>
    <property type="evidence" value="ECO:0007669"/>
    <property type="project" value="InterPro"/>
</dbReference>
<dbReference type="GO" id="GO:0004497">
    <property type="term" value="F:monooxygenase activity"/>
    <property type="evidence" value="ECO:0007669"/>
    <property type="project" value="UniProtKB-KW"/>
</dbReference>
<dbReference type="Gene3D" id="1.10.630.10">
    <property type="entry name" value="Cytochrome P450"/>
    <property type="match status" value="1"/>
</dbReference>
<dbReference type="STRING" id="314225.ELI_09815"/>
<dbReference type="PRINTS" id="PR00359">
    <property type="entry name" value="BP450"/>
</dbReference>
<dbReference type="InterPro" id="IPR001128">
    <property type="entry name" value="Cyt_P450"/>
</dbReference>
<organism evidence="3 4">
    <name type="scientific">Erythrobacter litoralis (strain HTCC2594)</name>
    <dbReference type="NCBI Taxonomy" id="314225"/>
    <lineage>
        <taxon>Bacteria</taxon>
        <taxon>Pseudomonadati</taxon>
        <taxon>Pseudomonadota</taxon>
        <taxon>Alphaproteobacteria</taxon>
        <taxon>Sphingomonadales</taxon>
        <taxon>Erythrobacteraceae</taxon>
        <taxon>Erythrobacter/Porphyrobacter group</taxon>
        <taxon>Erythrobacter</taxon>
    </lineage>
</organism>
<dbReference type="HOGENOM" id="CLU_033716_0_0_5"/>
<dbReference type="RefSeq" id="WP_011414883.1">
    <property type="nucleotide sequence ID" value="NC_007722.1"/>
</dbReference>
<dbReference type="InterPro" id="IPR002397">
    <property type="entry name" value="Cyt_P450_B"/>
</dbReference>
<keyword evidence="2" id="KW-0349">Heme</keyword>
<dbReference type="PANTHER" id="PTHR46696">
    <property type="entry name" value="P450, PUTATIVE (EUROFUNG)-RELATED"/>
    <property type="match status" value="1"/>
</dbReference>
<keyword evidence="2" id="KW-0479">Metal-binding</keyword>
<keyword evidence="2" id="KW-0560">Oxidoreductase</keyword>
<keyword evidence="4" id="KW-1185">Reference proteome</keyword>
<dbReference type="PANTHER" id="PTHR46696:SF1">
    <property type="entry name" value="CYTOCHROME P450 YJIB-RELATED"/>
    <property type="match status" value="1"/>
</dbReference>
<dbReference type="AlphaFoldDB" id="Q2N8D6"/>
<dbReference type="PROSITE" id="PS00086">
    <property type="entry name" value="CYTOCHROME_P450"/>
    <property type="match status" value="1"/>
</dbReference>
<dbReference type="InterPro" id="IPR036396">
    <property type="entry name" value="Cyt_P450_sf"/>
</dbReference>
<evidence type="ECO:0000313" key="3">
    <source>
        <dbReference type="EMBL" id="ABC64055.1"/>
    </source>
</evidence>
<evidence type="ECO:0000256" key="2">
    <source>
        <dbReference type="RuleBase" id="RU000461"/>
    </source>
</evidence>
<dbReference type="KEGG" id="eli:ELI_09815"/>
<proteinExistence type="inferred from homology"/>
<gene>
    <name evidence="3" type="ordered locus">ELI_09815</name>
</gene>
<keyword evidence="2" id="KW-0408">Iron</keyword>
<dbReference type="EMBL" id="CP000157">
    <property type="protein sequence ID" value="ABC64055.1"/>
    <property type="molecule type" value="Genomic_DNA"/>
</dbReference>
<reference evidence="4" key="1">
    <citation type="journal article" date="2009" name="J. Bacteriol.">
        <title>Complete genome sequence of Erythrobacter litoralis HTCC2594.</title>
        <authorList>
            <person name="Oh H.M."/>
            <person name="Giovannoni S.J."/>
            <person name="Ferriera S."/>
            <person name="Johnson J."/>
            <person name="Cho J.C."/>
        </authorList>
    </citation>
    <scope>NUCLEOTIDE SEQUENCE [LARGE SCALE GENOMIC DNA]</scope>
    <source>
        <strain evidence="4">HTCC2594</strain>
    </source>
</reference>
<keyword evidence="2" id="KW-0503">Monooxygenase</keyword>
<dbReference type="Proteomes" id="UP000008808">
    <property type="component" value="Chromosome"/>
</dbReference>
<accession>Q2N8D6</accession>
<dbReference type="SUPFAM" id="SSF48264">
    <property type="entry name" value="Cytochrome P450"/>
    <property type="match status" value="1"/>
</dbReference>
<dbReference type="GO" id="GO:0016705">
    <property type="term" value="F:oxidoreductase activity, acting on paired donors, with incorporation or reduction of molecular oxygen"/>
    <property type="evidence" value="ECO:0007669"/>
    <property type="project" value="InterPro"/>
</dbReference>